<dbReference type="Gene3D" id="3.10.50.40">
    <property type="match status" value="1"/>
</dbReference>
<comment type="function">
    <text evidence="2">PPIases accelerate the folding of proteins. It catalyzes the cis-trans isomerization of proline imidic peptide bonds in oligopeptides.</text>
</comment>
<evidence type="ECO:0000256" key="6">
    <source>
        <dbReference type="PROSITE-ProRule" id="PRU00277"/>
    </source>
</evidence>
<feature type="domain" description="PPIase FKBP-type" evidence="8">
    <location>
        <begin position="44"/>
        <end position="132"/>
    </location>
</feature>
<dbReference type="SUPFAM" id="SSF54534">
    <property type="entry name" value="FKBP-like"/>
    <property type="match status" value="1"/>
</dbReference>
<dbReference type="EC" id="5.2.1.8" evidence="3 6"/>
<dbReference type="EMBL" id="JBFMKM010000012">
    <property type="protein sequence ID" value="KAL1301961.1"/>
    <property type="molecule type" value="Genomic_DNA"/>
</dbReference>
<dbReference type="GeneID" id="95976119"/>
<dbReference type="PROSITE" id="PS50059">
    <property type="entry name" value="FKBP_PPIASE"/>
    <property type="match status" value="1"/>
</dbReference>
<evidence type="ECO:0000313" key="9">
    <source>
        <dbReference type="EMBL" id="KAL1301961.1"/>
    </source>
</evidence>
<proteinExistence type="predicted"/>
<keyword evidence="10" id="KW-1185">Reference proteome</keyword>
<keyword evidence="5 6" id="KW-0413">Isomerase</keyword>
<dbReference type="PANTHER" id="PTHR45779">
    <property type="entry name" value="PEPTIDYLPROLYL ISOMERASE"/>
    <property type="match status" value="1"/>
</dbReference>
<dbReference type="RefSeq" id="XP_069198237.1">
    <property type="nucleotide sequence ID" value="XM_069341727.1"/>
</dbReference>
<comment type="catalytic activity">
    <reaction evidence="1 6">
        <text>[protein]-peptidylproline (omega=180) = [protein]-peptidylproline (omega=0)</text>
        <dbReference type="Rhea" id="RHEA:16237"/>
        <dbReference type="Rhea" id="RHEA-COMP:10747"/>
        <dbReference type="Rhea" id="RHEA-COMP:10748"/>
        <dbReference type="ChEBI" id="CHEBI:83833"/>
        <dbReference type="ChEBI" id="CHEBI:83834"/>
        <dbReference type="EC" id="5.2.1.8"/>
    </reaction>
</comment>
<feature type="chain" id="PRO_5047168649" description="peptidylprolyl isomerase" evidence="7">
    <location>
        <begin position="23"/>
        <end position="143"/>
    </location>
</feature>
<keyword evidence="7" id="KW-0732">Signal</keyword>
<evidence type="ECO:0000259" key="8">
    <source>
        <dbReference type="PROSITE" id="PS50059"/>
    </source>
</evidence>
<accession>A0ABR3P723</accession>
<dbReference type="InterPro" id="IPR044609">
    <property type="entry name" value="FKBP2/11"/>
</dbReference>
<dbReference type="InterPro" id="IPR046357">
    <property type="entry name" value="PPIase_dom_sf"/>
</dbReference>
<keyword evidence="4 6" id="KW-0697">Rotamase</keyword>
<feature type="signal peptide" evidence="7">
    <location>
        <begin position="1"/>
        <end position="22"/>
    </location>
</feature>
<evidence type="ECO:0000256" key="7">
    <source>
        <dbReference type="SAM" id="SignalP"/>
    </source>
</evidence>
<organism evidence="9 10">
    <name type="scientific">Neodothiora populina</name>
    <dbReference type="NCBI Taxonomy" id="2781224"/>
    <lineage>
        <taxon>Eukaryota</taxon>
        <taxon>Fungi</taxon>
        <taxon>Dikarya</taxon>
        <taxon>Ascomycota</taxon>
        <taxon>Pezizomycotina</taxon>
        <taxon>Dothideomycetes</taxon>
        <taxon>Dothideomycetidae</taxon>
        <taxon>Dothideales</taxon>
        <taxon>Dothioraceae</taxon>
        <taxon>Neodothiora</taxon>
    </lineage>
</organism>
<evidence type="ECO:0000256" key="4">
    <source>
        <dbReference type="ARBA" id="ARBA00023110"/>
    </source>
</evidence>
<evidence type="ECO:0000313" key="10">
    <source>
        <dbReference type="Proteomes" id="UP001562354"/>
    </source>
</evidence>
<evidence type="ECO:0000256" key="2">
    <source>
        <dbReference type="ARBA" id="ARBA00002388"/>
    </source>
</evidence>
<dbReference type="Proteomes" id="UP001562354">
    <property type="component" value="Unassembled WGS sequence"/>
</dbReference>
<evidence type="ECO:0000256" key="5">
    <source>
        <dbReference type="ARBA" id="ARBA00023235"/>
    </source>
</evidence>
<protein>
    <recommendedName>
        <fullName evidence="3 6">peptidylprolyl isomerase</fullName>
        <ecNumber evidence="3 6">5.2.1.8</ecNumber>
    </recommendedName>
</protein>
<reference evidence="9 10" key="1">
    <citation type="submission" date="2024-07" db="EMBL/GenBank/DDBJ databases">
        <title>Draft sequence of the Neodothiora populina.</title>
        <authorList>
            <person name="Drown D.D."/>
            <person name="Schuette U.S."/>
            <person name="Buechlein A.B."/>
            <person name="Rusch D.R."/>
            <person name="Winton L.W."/>
            <person name="Adams G.A."/>
        </authorList>
    </citation>
    <scope>NUCLEOTIDE SEQUENCE [LARGE SCALE GENOMIC DNA]</scope>
    <source>
        <strain evidence="9 10">CPC 39397</strain>
    </source>
</reference>
<dbReference type="PANTHER" id="PTHR45779:SF7">
    <property type="entry name" value="PEPTIDYLPROLYL ISOMERASE"/>
    <property type="match status" value="1"/>
</dbReference>
<dbReference type="InterPro" id="IPR001179">
    <property type="entry name" value="PPIase_FKBP_dom"/>
</dbReference>
<sequence length="143" mass="15652">MRFFSLANAIGLLAATSTVVSALEKPLNIEVTKAVECERKTRTGDKVAVHYRGKLESDGSEFDASYNRGQPLTFHVGKGQVIKGWDQGLLDMCPGEARKLTIQPEWAYGSRGMGPIPANSVLIFETELVDIVSASKDPKRQEL</sequence>
<comment type="caution">
    <text evidence="9">The sequence shown here is derived from an EMBL/GenBank/DDBJ whole genome shotgun (WGS) entry which is preliminary data.</text>
</comment>
<evidence type="ECO:0000256" key="1">
    <source>
        <dbReference type="ARBA" id="ARBA00000971"/>
    </source>
</evidence>
<dbReference type="Pfam" id="PF00254">
    <property type="entry name" value="FKBP_C"/>
    <property type="match status" value="1"/>
</dbReference>
<evidence type="ECO:0000256" key="3">
    <source>
        <dbReference type="ARBA" id="ARBA00013194"/>
    </source>
</evidence>
<gene>
    <name evidence="9" type="ORF">AAFC00_002417</name>
</gene>
<name>A0ABR3P723_9PEZI</name>